<dbReference type="AlphaFoldDB" id="A0A9X0F604"/>
<comment type="caution">
    <text evidence="1">The sequence shown here is derived from an EMBL/GenBank/DDBJ whole genome shotgun (WGS) entry which is preliminary data.</text>
</comment>
<feature type="non-terminal residue" evidence="1">
    <location>
        <position position="1"/>
    </location>
</feature>
<protein>
    <submittedName>
        <fullName evidence="1">Phage-like protein</fullName>
    </submittedName>
</protein>
<sequence>GHTPFSRIAHSMCIQDIDGIKQALLEFELMGLSFYGQMYKMILNKEGVVLA</sequence>
<dbReference type="Proteomes" id="UP000032407">
    <property type="component" value="Unassembled WGS sequence"/>
</dbReference>
<name>A0A9X0F604_BACTU</name>
<dbReference type="EMBL" id="AMYJ01000094">
    <property type="protein sequence ID" value="KIU72696.1"/>
    <property type="molecule type" value="Genomic_DNA"/>
</dbReference>
<proteinExistence type="predicted"/>
<evidence type="ECO:0000313" key="2">
    <source>
        <dbReference type="Proteomes" id="UP000032407"/>
    </source>
</evidence>
<accession>A0A9X0F604</accession>
<evidence type="ECO:0000313" key="1">
    <source>
        <dbReference type="EMBL" id="KIU72696.1"/>
    </source>
</evidence>
<gene>
    <name evidence="1" type="ORF">C797_21832</name>
</gene>
<organism evidence="1 2">
    <name type="scientific">Bacillus thuringiensis Sbt003</name>
    <dbReference type="NCBI Taxonomy" id="1235825"/>
    <lineage>
        <taxon>Bacteria</taxon>
        <taxon>Bacillati</taxon>
        <taxon>Bacillota</taxon>
        <taxon>Bacilli</taxon>
        <taxon>Bacillales</taxon>
        <taxon>Bacillaceae</taxon>
        <taxon>Bacillus</taxon>
        <taxon>Bacillus cereus group</taxon>
    </lineage>
</organism>
<reference evidence="1 2" key="1">
    <citation type="journal article" date="2015" name="Sci. Rep.">
        <title>The expression and crystallization of Cry65Aa require two C-termini, revealing a novel evolutionary strategy of Bacillus thuringiensis Cry proteins.</title>
        <authorList>
            <person name="Peng D.H."/>
            <person name="Pang C.Y."/>
            <person name="Wu H."/>
            <person name="Huang Q."/>
            <person name="Zheng J.S."/>
            <person name="Sun M."/>
        </authorList>
    </citation>
    <scope>NUCLEOTIDE SEQUENCE [LARGE SCALE GENOMIC DNA]</scope>
    <source>
        <strain evidence="1 2">Sbt003</strain>
    </source>
</reference>